<organism evidence="8">
    <name type="scientific">Enterobius vermicularis</name>
    <name type="common">Human pinworm</name>
    <dbReference type="NCBI Taxonomy" id="51028"/>
    <lineage>
        <taxon>Eukaryota</taxon>
        <taxon>Metazoa</taxon>
        <taxon>Ecdysozoa</taxon>
        <taxon>Nematoda</taxon>
        <taxon>Chromadorea</taxon>
        <taxon>Rhabditida</taxon>
        <taxon>Spirurina</taxon>
        <taxon>Oxyuridomorpha</taxon>
        <taxon>Oxyuroidea</taxon>
        <taxon>Oxyuridae</taxon>
        <taxon>Enterobius</taxon>
    </lineage>
</organism>
<evidence type="ECO:0000313" key="8">
    <source>
        <dbReference type="WBParaSite" id="EVEC_0000507401-mRNA-1"/>
    </source>
</evidence>
<keyword evidence="2" id="KW-0689">Ribosomal protein</keyword>
<dbReference type="GO" id="GO:0005762">
    <property type="term" value="C:mitochondrial large ribosomal subunit"/>
    <property type="evidence" value="ECO:0007669"/>
    <property type="project" value="TreeGrafter"/>
</dbReference>
<dbReference type="AlphaFoldDB" id="A0A0N4V4L4"/>
<evidence type="ECO:0000256" key="1">
    <source>
        <dbReference type="ARBA" id="ARBA00008760"/>
    </source>
</evidence>
<proteinExistence type="inferred from homology"/>
<name>A0A0N4V4L4_ENTVE</name>
<keyword evidence="7" id="KW-1185">Reference proteome</keyword>
<dbReference type="Proteomes" id="UP000274131">
    <property type="component" value="Unassembled WGS sequence"/>
</dbReference>
<comment type="similarity">
    <text evidence="1">Belongs to the bacterial ribosomal protein bL28 family.</text>
</comment>
<dbReference type="InterPro" id="IPR026569">
    <property type="entry name" value="Ribosomal_bL28"/>
</dbReference>
<evidence type="ECO:0000256" key="4">
    <source>
        <dbReference type="ARBA" id="ARBA00035269"/>
    </source>
</evidence>
<dbReference type="STRING" id="51028.A0A0N4V4L4"/>
<reference evidence="6 7" key="2">
    <citation type="submission" date="2018-10" db="EMBL/GenBank/DDBJ databases">
        <authorList>
            <consortium name="Pathogen Informatics"/>
        </authorList>
    </citation>
    <scope>NUCLEOTIDE SEQUENCE [LARGE SCALE GENOMIC DNA]</scope>
</reference>
<dbReference type="OrthoDB" id="361870at2759"/>
<evidence type="ECO:0000256" key="3">
    <source>
        <dbReference type="ARBA" id="ARBA00023274"/>
    </source>
</evidence>
<evidence type="ECO:0000313" key="7">
    <source>
        <dbReference type="Proteomes" id="UP000274131"/>
    </source>
</evidence>
<dbReference type="WBParaSite" id="EVEC_0000507401-mRNA-1">
    <property type="protein sequence ID" value="EVEC_0000507401-mRNA-1"/>
    <property type="gene ID" value="EVEC_0000507401"/>
</dbReference>
<evidence type="ECO:0000256" key="5">
    <source>
        <dbReference type="ARBA" id="ARBA00035538"/>
    </source>
</evidence>
<evidence type="ECO:0000313" key="6">
    <source>
        <dbReference type="EMBL" id="VDD90007.1"/>
    </source>
</evidence>
<dbReference type="SUPFAM" id="SSF143800">
    <property type="entry name" value="L28p-like"/>
    <property type="match status" value="1"/>
</dbReference>
<reference evidence="8" key="1">
    <citation type="submission" date="2017-02" db="UniProtKB">
        <authorList>
            <consortium name="WormBaseParasite"/>
        </authorList>
    </citation>
    <scope>IDENTIFICATION</scope>
</reference>
<dbReference type="PANTHER" id="PTHR13528:SF2">
    <property type="entry name" value="LARGE RIBOSOMAL SUBUNIT PROTEIN BL28M"/>
    <property type="match status" value="1"/>
</dbReference>
<evidence type="ECO:0000256" key="2">
    <source>
        <dbReference type="ARBA" id="ARBA00022980"/>
    </source>
</evidence>
<dbReference type="InterPro" id="IPR034704">
    <property type="entry name" value="Ribosomal_bL28/bL31-like_sf"/>
</dbReference>
<dbReference type="PANTHER" id="PTHR13528">
    <property type="entry name" value="39S RIBOSOMAL PROTEIN L28, MITOCHONDRIAL"/>
    <property type="match status" value="1"/>
</dbReference>
<accession>A0A0N4V4L4</accession>
<gene>
    <name evidence="6" type="ORF">EVEC_LOCUS4758</name>
</gene>
<keyword evidence="3" id="KW-0687">Ribonucleoprotein</keyword>
<protein>
    <recommendedName>
        <fullName evidence="4">Large ribosomal subunit protein bL28m</fullName>
    </recommendedName>
    <alternativeName>
        <fullName evidence="5">39S ribosomal protein L28, mitochondrial</fullName>
    </alternativeName>
</protein>
<dbReference type="GO" id="GO:0003735">
    <property type="term" value="F:structural constituent of ribosome"/>
    <property type="evidence" value="ECO:0007669"/>
    <property type="project" value="InterPro"/>
</dbReference>
<dbReference type="EMBL" id="UXUI01007951">
    <property type="protein sequence ID" value="VDD90007.1"/>
    <property type="molecule type" value="Genomic_DNA"/>
</dbReference>
<sequence>MIKMSLAKNVTAIGSGLPRMVVTWDRANRIKRNKEIWDNPNSVVHRLPRHYQDRYWKNYVLAEARPVHYRPPATRYSWDPKRLVMIENEVYPIIGIHPPEADRGLWGGETVVKGYRESKPYVKKKILPRLWIPHFWFPDLKYAILYSEVLDRYMKIIVTERACRQIDACFGLDFYLLETPEIDIASKLGNKLKREILISLAKEDYYPADEERHKYITEKYKKYRIPLEEAEWVGLDLNEACKKQQDLEDSVKPEPLKYGFERELVEKLASGEVTVAEPKSEKSHRKKFFNKTWLAQVLKLLEVAT</sequence>